<protein>
    <submittedName>
        <fullName evidence="2">Uncharacterized protein</fullName>
    </submittedName>
</protein>
<dbReference type="RefSeq" id="WP_091821181.1">
    <property type="nucleotide sequence ID" value="NZ_FNRJ01000001.1"/>
</dbReference>
<dbReference type="AlphaFoldDB" id="A0A1H3X3V0"/>
<organism evidence="2 3">
    <name type="scientific">Marinobacterium iners DSM 11526</name>
    <dbReference type="NCBI Taxonomy" id="1122198"/>
    <lineage>
        <taxon>Bacteria</taxon>
        <taxon>Pseudomonadati</taxon>
        <taxon>Pseudomonadota</taxon>
        <taxon>Gammaproteobacteria</taxon>
        <taxon>Oceanospirillales</taxon>
        <taxon>Oceanospirillaceae</taxon>
        <taxon>Marinobacterium</taxon>
    </lineage>
</organism>
<name>A0A1H3X3V0_9GAMM</name>
<keyword evidence="3" id="KW-1185">Reference proteome</keyword>
<keyword evidence="1" id="KW-0175">Coiled coil</keyword>
<sequence length="424" mass="47286">MAGLDTRGLADGFMRGFSFVDRYYDKEEQKQRQQTLDDENRQYRKQEFGLRMDQFEDRTTRLDRQEERQTKLDAENADYRGRMLGLQEAQGQRSAEALRMQKEEQQRKRDLERIGSIYQRLAIGGDVGDDEMGVFENQSYQHLSPLHLANPAVGQSIQYLTDAANKGDLNNDDSVLKFANNPEALEAFNTLYATQINKGEGGKKRIAAVLPGFEPGTLVFDLQVEPENGKPYRAPMTVGRDSKGLDVMQVSLGDIAEQLAGYQQMAQITNTEEFRGRVKQYGKLHGWLPAGTSEWARLNDDAIYNKSDGQVRDLGGTPGGGKATTKQREYQEMLELGVPDSVARGVAYGTHKLISDPDSGSRVLVDIASGDVVGSFKPVDPNNEFGAVEWVSNVQQNNSQQGQPNPQQTAPAVDLYLNKFGFGR</sequence>
<dbReference type="Proteomes" id="UP000242469">
    <property type="component" value="Unassembled WGS sequence"/>
</dbReference>
<gene>
    <name evidence="2" type="ORF">SAMN02745729_10129</name>
</gene>
<feature type="coiled-coil region" evidence="1">
    <location>
        <begin position="26"/>
        <end position="106"/>
    </location>
</feature>
<dbReference type="EMBL" id="FNRJ01000001">
    <property type="protein sequence ID" value="SDZ93933.1"/>
    <property type="molecule type" value="Genomic_DNA"/>
</dbReference>
<evidence type="ECO:0000313" key="3">
    <source>
        <dbReference type="Proteomes" id="UP000242469"/>
    </source>
</evidence>
<proteinExistence type="predicted"/>
<accession>A0A1H3X3V0</accession>
<reference evidence="3" key="1">
    <citation type="submission" date="2016-10" db="EMBL/GenBank/DDBJ databases">
        <authorList>
            <person name="Varghese N."/>
            <person name="Submissions S."/>
        </authorList>
    </citation>
    <scope>NUCLEOTIDE SEQUENCE [LARGE SCALE GENOMIC DNA]</scope>
    <source>
        <strain evidence="3">DSM 11526</strain>
    </source>
</reference>
<evidence type="ECO:0000313" key="2">
    <source>
        <dbReference type="EMBL" id="SDZ93933.1"/>
    </source>
</evidence>
<dbReference type="OrthoDB" id="6181997at2"/>
<evidence type="ECO:0000256" key="1">
    <source>
        <dbReference type="SAM" id="Coils"/>
    </source>
</evidence>
<dbReference type="STRING" id="1122198.SAMN02745729_10129"/>